<dbReference type="GO" id="GO:0046872">
    <property type="term" value="F:metal ion binding"/>
    <property type="evidence" value="ECO:0007669"/>
    <property type="project" value="UniProtKB-KW"/>
</dbReference>
<dbReference type="GO" id="GO:0051539">
    <property type="term" value="F:4 iron, 4 sulfur cluster binding"/>
    <property type="evidence" value="ECO:0007669"/>
    <property type="project" value="UniProtKB-KW"/>
</dbReference>
<dbReference type="InterPro" id="IPR039650">
    <property type="entry name" value="HdrA-like"/>
</dbReference>
<evidence type="ECO:0000259" key="6">
    <source>
        <dbReference type="Pfam" id="PF07992"/>
    </source>
</evidence>
<feature type="domain" description="FAD/NAD(P)-binding" evidence="6">
    <location>
        <begin position="18"/>
        <end position="140"/>
    </location>
</feature>
<proteinExistence type="predicted"/>
<dbReference type="SUPFAM" id="SSF51905">
    <property type="entry name" value="FAD/NAD(P)-binding domain"/>
    <property type="match status" value="1"/>
</dbReference>
<keyword evidence="4" id="KW-0408">Iron</keyword>
<comment type="caution">
    <text evidence="7">The sequence shown here is derived from an EMBL/GenBank/DDBJ whole genome shotgun (WGS) entry which is preliminary data.</text>
</comment>
<dbReference type="InterPro" id="IPR023753">
    <property type="entry name" value="FAD/NAD-binding_dom"/>
</dbReference>
<keyword evidence="2" id="KW-0479">Metal-binding</keyword>
<keyword evidence="5" id="KW-0411">Iron-sulfur</keyword>
<sequence length="156" mass="17145">LAYEHHPGTKSTIFYMDLRAVGKRFQEYVTRAKEEYNVTYIRGRPGRIEINPANQNPIVWYEDTTTAETKNMEVDLVVLCQAMTPRGSKELAEILGIELNEYGFVEVPDKLSHPVDTTGPGIFACGYVHSPRDIPDSVTQGSGAAARAAEVIAGGS</sequence>
<accession>X1AKL4</accession>
<evidence type="ECO:0000256" key="3">
    <source>
        <dbReference type="ARBA" id="ARBA00023002"/>
    </source>
</evidence>
<dbReference type="EMBL" id="BART01001759">
    <property type="protein sequence ID" value="GAG73023.1"/>
    <property type="molecule type" value="Genomic_DNA"/>
</dbReference>
<evidence type="ECO:0000256" key="2">
    <source>
        <dbReference type="ARBA" id="ARBA00022723"/>
    </source>
</evidence>
<dbReference type="PANTHER" id="PTHR43498:SF1">
    <property type="entry name" value="COB--COM HETERODISULFIDE REDUCTASE IRON-SULFUR SUBUNIT A"/>
    <property type="match status" value="1"/>
</dbReference>
<evidence type="ECO:0000313" key="7">
    <source>
        <dbReference type="EMBL" id="GAG73023.1"/>
    </source>
</evidence>
<reference evidence="7" key="1">
    <citation type="journal article" date="2014" name="Front. Microbiol.">
        <title>High frequency of phylogenetically diverse reductive dehalogenase-homologous genes in deep subseafloor sedimentary metagenomes.</title>
        <authorList>
            <person name="Kawai M."/>
            <person name="Futagami T."/>
            <person name="Toyoda A."/>
            <person name="Takaki Y."/>
            <person name="Nishi S."/>
            <person name="Hori S."/>
            <person name="Arai W."/>
            <person name="Tsubouchi T."/>
            <person name="Morono Y."/>
            <person name="Uchiyama I."/>
            <person name="Ito T."/>
            <person name="Fujiyama A."/>
            <person name="Inagaki F."/>
            <person name="Takami H."/>
        </authorList>
    </citation>
    <scope>NUCLEOTIDE SEQUENCE</scope>
    <source>
        <strain evidence="7">Expedition CK06-06</strain>
    </source>
</reference>
<evidence type="ECO:0000256" key="4">
    <source>
        <dbReference type="ARBA" id="ARBA00023004"/>
    </source>
</evidence>
<name>X1AKL4_9ZZZZ</name>
<dbReference type="PANTHER" id="PTHR43498">
    <property type="entry name" value="FERREDOXIN:COB-COM HETERODISULFIDE REDUCTASE SUBUNIT A"/>
    <property type="match status" value="1"/>
</dbReference>
<protein>
    <recommendedName>
        <fullName evidence="6">FAD/NAD(P)-binding domain-containing protein</fullName>
    </recommendedName>
</protein>
<organism evidence="7">
    <name type="scientific">marine sediment metagenome</name>
    <dbReference type="NCBI Taxonomy" id="412755"/>
    <lineage>
        <taxon>unclassified sequences</taxon>
        <taxon>metagenomes</taxon>
        <taxon>ecological metagenomes</taxon>
    </lineage>
</organism>
<keyword evidence="1" id="KW-0004">4Fe-4S</keyword>
<dbReference type="AlphaFoldDB" id="X1AKL4"/>
<keyword evidence="3" id="KW-0560">Oxidoreductase</keyword>
<evidence type="ECO:0000256" key="1">
    <source>
        <dbReference type="ARBA" id="ARBA00022485"/>
    </source>
</evidence>
<dbReference type="InterPro" id="IPR036188">
    <property type="entry name" value="FAD/NAD-bd_sf"/>
</dbReference>
<dbReference type="Gene3D" id="3.50.50.60">
    <property type="entry name" value="FAD/NAD(P)-binding domain"/>
    <property type="match status" value="1"/>
</dbReference>
<gene>
    <name evidence="7" type="ORF">S01H4_05905</name>
</gene>
<dbReference type="Pfam" id="PF07992">
    <property type="entry name" value="Pyr_redox_2"/>
    <property type="match status" value="1"/>
</dbReference>
<feature type="non-terminal residue" evidence="7">
    <location>
        <position position="1"/>
    </location>
</feature>
<evidence type="ECO:0000256" key="5">
    <source>
        <dbReference type="ARBA" id="ARBA00023014"/>
    </source>
</evidence>
<dbReference type="GO" id="GO:0016491">
    <property type="term" value="F:oxidoreductase activity"/>
    <property type="evidence" value="ECO:0007669"/>
    <property type="project" value="UniProtKB-KW"/>
</dbReference>